<organism evidence="1 2">
    <name type="scientific">Collimonas pratensis</name>
    <dbReference type="NCBI Taxonomy" id="279113"/>
    <lineage>
        <taxon>Bacteria</taxon>
        <taxon>Pseudomonadati</taxon>
        <taxon>Pseudomonadota</taxon>
        <taxon>Betaproteobacteria</taxon>
        <taxon>Burkholderiales</taxon>
        <taxon>Oxalobacteraceae</taxon>
        <taxon>Collimonas</taxon>
    </lineage>
</organism>
<evidence type="ECO:0000313" key="2">
    <source>
        <dbReference type="Proteomes" id="UP000074561"/>
    </source>
</evidence>
<sequence length="43" mass="5088">MTFHIMKICCIARQIFKKISVRKVMSLVYKQNMQTYSYGAAQQ</sequence>
<dbReference type="Proteomes" id="UP000074561">
    <property type="component" value="Chromosome"/>
</dbReference>
<dbReference type="KEGG" id="cpra:CPter91_4387"/>
<accession>A0A127Q9G4</accession>
<dbReference type="EMBL" id="CP013234">
    <property type="protein sequence ID" value="AMP06697.1"/>
    <property type="molecule type" value="Genomic_DNA"/>
</dbReference>
<dbReference type="AlphaFoldDB" id="A0A127Q9G4"/>
<proteinExistence type="predicted"/>
<dbReference type="STRING" id="279113.CPter91_4387"/>
<reference evidence="1 2" key="1">
    <citation type="submission" date="2015-11" db="EMBL/GenBank/DDBJ databases">
        <title>Exploring the genomic traits of fungus-feeding bacterial genus Collimonas.</title>
        <authorList>
            <person name="Song C."/>
            <person name="Schmidt R."/>
            <person name="de Jager V."/>
            <person name="Krzyzanowska D."/>
            <person name="Jongedijk E."/>
            <person name="Cankar K."/>
            <person name="Beekwilder J."/>
            <person name="van Veen A."/>
            <person name="de Boer W."/>
            <person name="van Veen J.A."/>
            <person name="Garbeva P."/>
        </authorList>
    </citation>
    <scope>NUCLEOTIDE SEQUENCE [LARGE SCALE GENOMIC DNA]</scope>
    <source>
        <strain evidence="1 2">Ter91</strain>
    </source>
</reference>
<evidence type="ECO:0000313" key="1">
    <source>
        <dbReference type="EMBL" id="AMP06697.1"/>
    </source>
</evidence>
<name>A0A127Q9G4_9BURK</name>
<dbReference type="PATRIC" id="fig|279113.9.peg.4352"/>
<gene>
    <name evidence="1" type="ORF">CPter91_4387</name>
</gene>
<protein>
    <submittedName>
        <fullName evidence="1">Uncharacterized protein</fullName>
    </submittedName>
</protein>